<organism evidence="7 8">
    <name type="scientific">Sphingomonas hengshuiensis</name>
    <dbReference type="NCBI Taxonomy" id="1609977"/>
    <lineage>
        <taxon>Bacteria</taxon>
        <taxon>Pseudomonadati</taxon>
        <taxon>Pseudomonadota</taxon>
        <taxon>Alphaproteobacteria</taxon>
        <taxon>Sphingomonadales</taxon>
        <taxon>Sphingomonadaceae</taxon>
        <taxon>Sphingomonas</taxon>
    </lineage>
</organism>
<dbReference type="Pfam" id="PF04357">
    <property type="entry name" value="TamB"/>
    <property type="match status" value="1"/>
</dbReference>
<dbReference type="PANTHER" id="PTHR36985:SF1">
    <property type="entry name" value="TRANSLOCATION AND ASSEMBLY MODULE SUBUNIT TAMB"/>
    <property type="match status" value="1"/>
</dbReference>
<name>A0A2W4ZFH8_9SPHN</name>
<keyword evidence="4 5" id="KW-0472">Membrane</keyword>
<evidence type="ECO:0000256" key="1">
    <source>
        <dbReference type="ARBA" id="ARBA00004167"/>
    </source>
</evidence>
<reference evidence="7 8" key="1">
    <citation type="submission" date="2017-08" db="EMBL/GenBank/DDBJ databases">
        <title>Infants hospitalized years apart are colonized by the same room-sourced microbial strains.</title>
        <authorList>
            <person name="Brooks B."/>
            <person name="Olm M.R."/>
            <person name="Firek B.A."/>
            <person name="Baker R."/>
            <person name="Thomas B.C."/>
            <person name="Morowitz M.J."/>
            <person name="Banfield J.F."/>
        </authorList>
    </citation>
    <scope>NUCLEOTIDE SEQUENCE [LARGE SCALE GENOMIC DNA]</scope>
    <source>
        <strain evidence="7">S2_018_000_R3_110</strain>
    </source>
</reference>
<evidence type="ECO:0000256" key="4">
    <source>
        <dbReference type="ARBA" id="ARBA00023136"/>
    </source>
</evidence>
<sequence>MSDVDMPATDMPATDTAVVRDRPLWLRILKWIGIALLGLVILLAVLVFALNTGPGRGFLVSKLDGYTTASGLKVNIGRIDGSLYGAMTVRELRLSDTQGVFAYSPAIALDWRPFAFVNSHVDIRSLTSPLIRYARNPVLKDTPPGDPNAPLLPDYDIDVNRLRVDRIEVGPAVTGQRHVARLDGAVHIADRRAQVNANAATVAAPGIAGGDRVALKLDAVPDDNRFDIDARITGPANGMIAGMAGLTAPIAATIDGQGDWSNWRGRLAGTLGGQPLADLAMTGRDGRFTVRGSTRPGLILQGPVERLTAPRLDVAIDATLADRKADTRIQLRSSALAVNAGGLLDLGNSRFGNFRTEAMLLTPGAILPNLNGRSVRAAVVLDGGFGTPTVDYKVQAAAIGFGETVVEQLYAEGRATVDADRILIPIAARARRITGLNAAVGGLVTNVAINGDLAIAGDQVLSDNLRIRSDRIDATAIVAANLTTGRYTGAIKGRINDYEVASIGILNLSTDASLYTAPNGGFGIRGRVVAQTTRLFNEGVRNFLGGNVSTTRVDVGVGPDGIVTFSNLRMNAPQFRITNGSGRYDPAGPLLVNADAYSTQYGPLSARVTGSVAAPQVLLRAARPGVGIGLVDLEARVRGQGDRYAIQATGGTDYGPFRADVLLSTAPRLAADIRSATFAGMNIDGRIEATDAGPFAGRVNFAGSGVAGIARLSAQGRYQRADVNAQASNAVIPGNMGLRIGRAIVTASAILYDQPEIVADAQVANLSMGDFVLARSRARVNYRGGNGTAQLFAEGSSGVPFRVAANARLRPDDYLVALQGVANSIPFKTANPARIVSAPGGYRLYPTRIDFAQGSIRAAGVYGNGMSIQTRLDRLDLSIVNAFVPGTGIGGTATGSLDFAQAADQSFPRADARLTIRNFQRTSLASISEAVDIVFAGDLRPEGGSGRALIRRGTTTVGRMVANLRPLPPGSGSWVTRMLAAPLSGGIRYNGPAGVLFSFAGLADQQLSGPIGLAADFGGRVQAPQLTGVVRANSLTYENEALGTRLTNLGINGRFTNDRFELIQLRAQAGDGTVAAQGTVGLAADSGFPIDIRAQLRDAQLARSDALGASATGDIRIQNGSDGGLISGDIVIPEARYQIIRQGAADVAELTGVRRKSDANRAAAAQQQQRQASASAGLFRLALRVRADNRLFVSGMGLESEWQANLRIAGTSAAPTINGQLQLVRGTYSFAGKRFEVERGIIRFEGEDYMNPVIDIVASTTAEGITASINVSGTAQAPQIAFNSTPALAQDEVLSRLLFGSSVTNLSATEAIQLAAALNSLRGSGGGGLNPLGKLRSATGFDRLRVLGGDEASGRGTSLAAGKYLTDDIYIEVITDARGFTATQIQIALSRTLSLLSQTGSFGGSNASLRYSRDY</sequence>
<dbReference type="GO" id="GO:0005886">
    <property type="term" value="C:plasma membrane"/>
    <property type="evidence" value="ECO:0007669"/>
    <property type="project" value="InterPro"/>
</dbReference>
<feature type="domain" description="Translocation and assembly module TamB C-terminal" evidence="6">
    <location>
        <begin position="1066"/>
        <end position="1415"/>
    </location>
</feature>
<dbReference type="InterPro" id="IPR007452">
    <property type="entry name" value="TamB_C"/>
</dbReference>
<evidence type="ECO:0000313" key="7">
    <source>
        <dbReference type="EMBL" id="PZO80127.1"/>
    </source>
</evidence>
<comment type="caution">
    <text evidence="7">The sequence shown here is derived from an EMBL/GenBank/DDBJ whole genome shotgun (WGS) entry which is preliminary data.</text>
</comment>
<dbReference type="GO" id="GO:0097347">
    <property type="term" value="C:TAM protein secretion complex"/>
    <property type="evidence" value="ECO:0007669"/>
    <property type="project" value="TreeGrafter"/>
</dbReference>
<comment type="subcellular location">
    <subcellularLocation>
        <location evidence="1">Membrane</location>
        <topology evidence="1">Single-pass membrane protein</topology>
    </subcellularLocation>
</comment>
<dbReference type="Proteomes" id="UP000248614">
    <property type="component" value="Unassembled WGS sequence"/>
</dbReference>
<evidence type="ECO:0000256" key="5">
    <source>
        <dbReference type="SAM" id="Phobius"/>
    </source>
</evidence>
<feature type="transmembrane region" description="Helical" evidence="5">
    <location>
        <begin position="28"/>
        <end position="50"/>
    </location>
</feature>
<accession>A0A2W4ZFH8</accession>
<keyword evidence="2 5" id="KW-0812">Transmembrane</keyword>
<evidence type="ECO:0000259" key="6">
    <source>
        <dbReference type="Pfam" id="PF04357"/>
    </source>
</evidence>
<protein>
    <recommendedName>
        <fullName evidence="6">Translocation and assembly module TamB C-terminal domain-containing protein</fullName>
    </recommendedName>
</protein>
<keyword evidence="3 5" id="KW-1133">Transmembrane helix</keyword>
<dbReference type="GO" id="GO:0009306">
    <property type="term" value="P:protein secretion"/>
    <property type="evidence" value="ECO:0007669"/>
    <property type="project" value="InterPro"/>
</dbReference>
<evidence type="ECO:0000256" key="3">
    <source>
        <dbReference type="ARBA" id="ARBA00022989"/>
    </source>
</evidence>
<evidence type="ECO:0000256" key="2">
    <source>
        <dbReference type="ARBA" id="ARBA00022692"/>
    </source>
</evidence>
<dbReference type="PANTHER" id="PTHR36985">
    <property type="entry name" value="TRANSLOCATION AND ASSEMBLY MODULE SUBUNIT TAMB"/>
    <property type="match status" value="1"/>
</dbReference>
<proteinExistence type="predicted"/>
<dbReference type="EMBL" id="QFNF01000004">
    <property type="protein sequence ID" value="PZO80127.1"/>
    <property type="molecule type" value="Genomic_DNA"/>
</dbReference>
<evidence type="ECO:0000313" key="8">
    <source>
        <dbReference type="Proteomes" id="UP000248614"/>
    </source>
</evidence>
<gene>
    <name evidence="7" type="ORF">DI632_02640</name>
</gene>